<dbReference type="AlphaFoldDB" id="A0A917CHA4"/>
<evidence type="ECO:0000256" key="4">
    <source>
        <dbReference type="ARBA" id="ARBA00022764"/>
    </source>
</evidence>
<dbReference type="PANTHER" id="PTHR35891">
    <property type="entry name" value="THIOL:DISULFIDE INTERCHANGE PROTEIN DSBA"/>
    <property type="match status" value="1"/>
</dbReference>
<keyword evidence="4 7" id="KW-0574">Periplasm</keyword>
<keyword evidence="5 7" id="KW-1015">Disulfide bond</keyword>
<dbReference type="GO" id="GO:0016491">
    <property type="term" value="F:oxidoreductase activity"/>
    <property type="evidence" value="ECO:0007669"/>
    <property type="project" value="InterPro"/>
</dbReference>
<gene>
    <name evidence="11" type="ORF">GCM10010960_08650</name>
</gene>
<name>A0A917CHA4_9GAMM</name>
<organism evidence="11 12">
    <name type="scientific">Arenimonas maotaiensis</name>
    <dbReference type="NCBI Taxonomy" id="1446479"/>
    <lineage>
        <taxon>Bacteria</taxon>
        <taxon>Pseudomonadati</taxon>
        <taxon>Pseudomonadota</taxon>
        <taxon>Gammaproteobacteria</taxon>
        <taxon>Lysobacterales</taxon>
        <taxon>Lysobacteraceae</taxon>
        <taxon>Arenimonas</taxon>
    </lineage>
</organism>
<comment type="similarity">
    <text evidence="2">Belongs to the thioredoxin family. DsbA subfamily.</text>
</comment>
<dbReference type="EMBL" id="BMFO01000002">
    <property type="protein sequence ID" value="GGF89027.1"/>
    <property type="molecule type" value="Genomic_DNA"/>
</dbReference>
<evidence type="ECO:0000256" key="9">
    <source>
        <dbReference type="SAM" id="SignalP"/>
    </source>
</evidence>
<dbReference type="SUPFAM" id="SSF52833">
    <property type="entry name" value="Thioredoxin-like"/>
    <property type="match status" value="1"/>
</dbReference>
<dbReference type="InterPro" id="IPR050824">
    <property type="entry name" value="Thiol_disulfide_DsbA"/>
</dbReference>
<evidence type="ECO:0000256" key="5">
    <source>
        <dbReference type="ARBA" id="ARBA00023157"/>
    </source>
</evidence>
<protein>
    <recommendedName>
        <fullName evidence="7">Thiol:disulfide interchange protein</fullName>
    </recommendedName>
</protein>
<dbReference type="Proteomes" id="UP000632858">
    <property type="component" value="Unassembled WGS sequence"/>
</dbReference>
<evidence type="ECO:0000256" key="1">
    <source>
        <dbReference type="ARBA" id="ARBA00004418"/>
    </source>
</evidence>
<evidence type="ECO:0000256" key="6">
    <source>
        <dbReference type="ARBA" id="ARBA00023284"/>
    </source>
</evidence>
<evidence type="ECO:0000259" key="10">
    <source>
        <dbReference type="PROSITE" id="PS51352"/>
    </source>
</evidence>
<dbReference type="InterPro" id="IPR023205">
    <property type="entry name" value="DsbA/DsbL"/>
</dbReference>
<feature type="domain" description="Thioredoxin" evidence="10">
    <location>
        <begin position="16"/>
        <end position="202"/>
    </location>
</feature>
<comment type="subcellular location">
    <subcellularLocation>
        <location evidence="1 7">Periplasm</location>
    </subcellularLocation>
</comment>
<evidence type="ECO:0000256" key="2">
    <source>
        <dbReference type="ARBA" id="ARBA00005791"/>
    </source>
</evidence>
<dbReference type="PROSITE" id="PS51352">
    <property type="entry name" value="THIOREDOXIN_2"/>
    <property type="match status" value="1"/>
</dbReference>
<keyword evidence="3 9" id="KW-0732">Signal</keyword>
<evidence type="ECO:0000313" key="12">
    <source>
        <dbReference type="Proteomes" id="UP000632858"/>
    </source>
</evidence>
<accession>A0A917CHA4</accession>
<dbReference type="InterPro" id="IPR036249">
    <property type="entry name" value="Thioredoxin-like_sf"/>
</dbReference>
<proteinExistence type="inferred from homology"/>
<evidence type="ECO:0000256" key="7">
    <source>
        <dbReference type="PIRNR" id="PIRNR001488"/>
    </source>
</evidence>
<dbReference type="GO" id="GO:0042597">
    <property type="term" value="C:periplasmic space"/>
    <property type="evidence" value="ECO:0007669"/>
    <property type="project" value="UniProtKB-SubCell"/>
</dbReference>
<evidence type="ECO:0000256" key="3">
    <source>
        <dbReference type="ARBA" id="ARBA00022729"/>
    </source>
</evidence>
<sequence length="214" mass="23224">MIRRTVLTLLFMLPFAAAAQLKPGIPMPGKDYAVLSAPQPTWGVGGIEVAEVFSYTCIHCANFQPMVNAWKKKLPADVKFRYVPAAFGGVNDNAARAFFAAEALGVQERTHDAIFKAVFIDKKIKTGSLEDFADAYARLGVDRAKMLAVMNGTTVSAKLNRARQFATRAGVNGTPMLVINGKYRVTARTLEDSLRVAEYLIAKERAAAPAAAKK</sequence>
<dbReference type="Pfam" id="PF01323">
    <property type="entry name" value="DSBA"/>
    <property type="match status" value="1"/>
</dbReference>
<reference evidence="11" key="2">
    <citation type="submission" date="2020-09" db="EMBL/GenBank/DDBJ databases">
        <authorList>
            <person name="Sun Q."/>
            <person name="Zhou Y."/>
        </authorList>
    </citation>
    <scope>NUCLEOTIDE SEQUENCE</scope>
    <source>
        <strain evidence="11">CGMCC 1.12726</strain>
    </source>
</reference>
<reference evidence="11" key="1">
    <citation type="journal article" date="2014" name="Int. J. Syst. Evol. Microbiol.">
        <title>Complete genome sequence of Corynebacterium casei LMG S-19264T (=DSM 44701T), isolated from a smear-ripened cheese.</title>
        <authorList>
            <consortium name="US DOE Joint Genome Institute (JGI-PGF)"/>
            <person name="Walter F."/>
            <person name="Albersmeier A."/>
            <person name="Kalinowski J."/>
            <person name="Ruckert C."/>
        </authorList>
    </citation>
    <scope>NUCLEOTIDE SEQUENCE</scope>
    <source>
        <strain evidence="11">CGMCC 1.12726</strain>
    </source>
</reference>
<dbReference type="PIRSF" id="PIRSF001488">
    <property type="entry name" value="Tdi_protein"/>
    <property type="match status" value="1"/>
</dbReference>
<dbReference type="CDD" id="cd03019">
    <property type="entry name" value="DsbA_DsbA"/>
    <property type="match status" value="1"/>
</dbReference>
<feature type="signal peptide" evidence="9">
    <location>
        <begin position="1"/>
        <end position="19"/>
    </location>
</feature>
<dbReference type="PANTHER" id="PTHR35891:SF2">
    <property type="entry name" value="THIOL:DISULFIDE INTERCHANGE PROTEIN DSBA"/>
    <property type="match status" value="1"/>
</dbReference>
<keyword evidence="6" id="KW-0676">Redox-active center</keyword>
<keyword evidence="12" id="KW-1185">Reference proteome</keyword>
<feature type="chain" id="PRO_5038069655" description="Thiol:disulfide interchange protein" evidence="9">
    <location>
        <begin position="20"/>
        <end position="214"/>
    </location>
</feature>
<feature type="disulfide bond" description="Redox-active" evidence="8">
    <location>
        <begin position="57"/>
        <end position="60"/>
    </location>
</feature>
<comment type="caution">
    <text evidence="11">The sequence shown here is derived from an EMBL/GenBank/DDBJ whole genome shotgun (WGS) entry which is preliminary data.</text>
</comment>
<evidence type="ECO:0000313" key="11">
    <source>
        <dbReference type="EMBL" id="GGF89027.1"/>
    </source>
</evidence>
<dbReference type="Gene3D" id="3.40.30.10">
    <property type="entry name" value="Glutaredoxin"/>
    <property type="match status" value="1"/>
</dbReference>
<dbReference type="RefSeq" id="WP_188448178.1">
    <property type="nucleotide sequence ID" value="NZ_BMFO01000002.1"/>
</dbReference>
<dbReference type="InterPro" id="IPR001853">
    <property type="entry name" value="DSBA-like_thioredoxin_dom"/>
</dbReference>
<dbReference type="InterPro" id="IPR013766">
    <property type="entry name" value="Thioredoxin_domain"/>
</dbReference>
<evidence type="ECO:0000256" key="8">
    <source>
        <dbReference type="PIRSR" id="PIRSR001488-1"/>
    </source>
</evidence>